<dbReference type="InterPro" id="IPR054254">
    <property type="entry name" value="DUF6985"/>
</dbReference>
<reference evidence="3" key="3">
    <citation type="submission" date="2024-05" db="EMBL/GenBank/DDBJ databases">
        <title>Description of novel Chryseobacterium sp. strain C-2.</title>
        <authorList>
            <person name="Saticioglu I.B."/>
        </authorList>
    </citation>
    <scope>NUCLEOTIDE SEQUENCE</scope>
    <source>
        <strain evidence="3">C-2</strain>
    </source>
</reference>
<dbReference type="EMBL" id="JAJJML010000001">
    <property type="protein sequence ID" value="MCC9034509.1"/>
    <property type="molecule type" value="Genomic_DNA"/>
</dbReference>
<accession>A0A9Q3YR64</accession>
<dbReference type="RefSeq" id="WP_191178079.1">
    <property type="nucleotide sequence ID" value="NZ_JACXXP010000002.1"/>
</dbReference>
<dbReference type="Proteomes" id="UP001107960">
    <property type="component" value="Unassembled WGS sequence"/>
</dbReference>
<proteinExistence type="predicted"/>
<sequence>MSKEITSKIIGQLKQDGSFSDWWESTDIEIPFFDNQKLAITFIDFEPEDDKNFIEEADQALMNFFKLKNEDRNSISGLAYKNCTDFLEAIDFDEADEPLRQIENHNEIWDFIEPTEIHISRRHRRDNDIYVQIACECDWEQEHGLQLVFRQGKQLTRISSQDGHLTEADAYDNPDEKDELLSKFK</sequence>
<feature type="domain" description="DUF6985" evidence="2">
    <location>
        <begin position="10"/>
        <end position="165"/>
    </location>
</feature>
<evidence type="ECO:0000313" key="5">
    <source>
        <dbReference type="Proteomes" id="UP000603715"/>
    </source>
</evidence>
<reference evidence="5" key="2">
    <citation type="submission" date="2023-07" db="EMBL/GenBank/DDBJ databases">
        <title>Description of novel Chryseobacterium sp. strain C-2.</title>
        <authorList>
            <person name="Saticioglu I.B."/>
        </authorList>
    </citation>
    <scope>NUCLEOTIDE SEQUENCE [LARGE SCALE GENOMIC DNA]</scope>
    <source>
        <strain evidence="5">C-2</strain>
    </source>
</reference>
<evidence type="ECO:0000259" key="2">
    <source>
        <dbReference type="Pfam" id="PF22481"/>
    </source>
</evidence>
<dbReference type="Proteomes" id="UP000603715">
    <property type="component" value="Unassembled WGS sequence"/>
</dbReference>
<evidence type="ECO:0000313" key="4">
    <source>
        <dbReference type="EMBL" id="MCC9034509.1"/>
    </source>
</evidence>
<keyword evidence="5" id="KW-1185">Reference proteome</keyword>
<dbReference type="Pfam" id="PF22481">
    <property type="entry name" value="DUF6985"/>
    <property type="match status" value="1"/>
</dbReference>
<gene>
    <name evidence="3" type="ORF">IEW27_02350</name>
    <name evidence="4" type="ORF">LNP80_09650</name>
</gene>
<evidence type="ECO:0000256" key="1">
    <source>
        <dbReference type="SAM" id="MobiDB-lite"/>
    </source>
</evidence>
<dbReference type="EMBL" id="JACXXP010000002">
    <property type="protein sequence ID" value="MBD3903436.1"/>
    <property type="molecule type" value="Genomic_DNA"/>
</dbReference>
<protein>
    <recommendedName>
        <fullName evidence="2">DUF6985 domain-containing protein</fullName>
    </recommendedName>
</protein>
<comment type="caution">
    <text evidence="4">The sequence shown here is derived from an EMBL/GenBank/DDBJ whole genome shotgun (WGS) entry which is preliminary data.</text>
</comment>
<dbReference type="AlphaFoldDB" id="A0A9Q3YR64"/>
<evidence type="ECO:0000313" key="3">
    <source>
        <dbReference type="EMBL" id="MBD3903436.1"/>
    </source>
</evidence>
<feature type="compositionally biased region" description="Acidic residues" evidence="1">
    <location>
        <begin position="169"/>
        <end position="178"/>
    </location>
</feature>
<name>A0A9Q3YR64_9FLAO</name>
<reference evidence="4" key="1">
    <citation type="submission" date="2021-11" db="EMBL/GenBank/DDBJ databases">
        <title>Description of novel Chryseobacterium species.</title>
        <authorList>
            <person name="Saticioglu I.B."/>
            <person name="Ay H."/>
            <person name="Altun S."/>
            <person name="Duman M."/>
        </authorList>
    </citation>
    <scope>NUCLEOTIDE SEQUENCE</scope>
    <source>
        <strain evidence="4">C-39</strain>
    </source>
</reference>
<feature type="region of interest" description="Disordered" evidence="1">
    <location>
        <begin position="161"/>
        <end position="185"/>
    </location>
</feature>
<organism evidence="4 6">
    <name type="scientific">Chryseobacterium muglaense</name>
    <dbReference type="NCBI Taxonomy" id="2893752"/>
    <lineage>
        <taxon>Bacteria</taxon>
        <taxon>Pseudomonadati</taxon>
        <taxon>Bacteroidota</taxon>
        <taxon>Flavobacteriia</taxon>
        <taxon>Flavobacteriales</taxon>
        <taxon>Weeksellaceae</taxon>
        <taxon>Chryseobacterium group</taxon>
        <taxon>Chryseobacterium</taxon>
    </lineage>
</organism>
<evidence type="ECO:0000313" key="6">
    <source>
        <dbReference type="Proteomes" id="UP001107960"/>
    </source>
</evidence>